<dbReference type="GO" id="GO:0016787">
    <property type="term" value="F:hydrolase activity"/>
    <property type="evidence" value="ECO:0007669"/>
    <property type="project" value="UniProtKB-KW"/>
</dbReference>
<feature type="domain" description="Glycoside hydrolase family 65 N-terminal" evidence="5">
    <location>
        <begin position="62"/>
        <end position="312"/>
    </location>
</feature>
<keyword evidence="3" id="KW-0808">Transferase</keyword>
<dbReference type="PIRSF" id="PIRSF036289">
    <property type="entry name" value="Glycosyl_hydrolase_malt_phosph"/>
    <property type="match status" value="1"/>
</dbReference>
<keyword evidence="6" id="KW-0378">Hydrolase</keyword>
<dbReference type="PANTHER" id="PTHR11051:SF8">
    <property type="entry name" value="PROTEIN-GLUCOSYLGALACTOSYLHYDROXYLYSINE GLUCOSIDASE"/>
    <property type="match status" value="1"/>
</dbReference>
<dbReference type="SUPFAM" id="SSF74650">
    <property type="entry name" value="Galactose mutarotase-like"/>
    <property type="match status" value="1"/>
</dbReference>
<dbReference type="PANTHER" id="PTHR11051">
    <property type="entry name" value="GLYCOSYL HYDROLASE-RELATED"/>
    <property type="match status" value="1"/>
</dbReference>
<dbReference type="Gene3D" id="1.50.10.10">
    <property type="match status" value="1"/>
</dbReference>
<dbReference type="InterPro" id="IPR008928">
    <property type="entry name" value="6-hairpin_glycosidase_sf"/>
</dbReference>
<evidence type="ECO:0000259" key="5">
    <source>
        <dbReference type="Pfam" id="PF03636"/>
    </source>
</evidence>
<dbReference type="Gene3D" id="2.70.98.40">
    <property type="entry name" value="Glycoside hydrolase, family 65, N-terminal domain"/>
    <property type="match status" value="1"/>
</dbReference>
<dbReference type="InterPro" id="IPR012341">
    <property type="entry name" value="6hp_glycosidase-like_sf"/>
</dbReference>
<accession>A0ABW7Q5T1</accession>
<evidence type="ECO:0000256" key="3">
    <source>
        <dbReference type="ARBA" id="ARBA00022679"/>
    </source>
</evidence>
<sequence>MTWRWIDTLPAPDAGLAVDVQDSMSNSRVGTRQAQAAPARREACTLCATPTTAWHLDFSDTETEDDRDRIGSRESLLTLSNGYLATRGVAAEDTDDGLRYPATYVAGIYNRLQSVIEGRHRADESLVNLPNWLPIAVHTSAGGLLDRSNARIAHDHRRLDMATGTLLREVVSVDPGKHRTRMQEERIVSMHDPHLAYLRVTVTPLNWSGVMNVESWIDAEVTNNNVPSFRGLQNRHLMNVAADTSDGGQEWLEVETTQSRIRIAIASRTEIHNGFASVSAHQAGATRLRWEVRASESVPVVIDKTVAIFTSRDHAISEPSAAAHRELAHALPYSDARGAHRAEWKHIWLRMRLETEIDASRHPATIEVQRDANLQLFHVAQTLSRHTSDADVGVSARGLHGEGYGGRVFWDELFVLPMLNLRMPELTRALLMYRYRRLPEARRLAESIGLRGALFPWQSGSDGREETPATLFNPRSGRWLPDRSSLQLHSGLAIAYSTWHYFQVTDDLDFLASYGAELITEIARFWSERAEFDPGTNRYHLRHMMGPDEFHDGYPDHGGEGIDDNAYVAVMASWVLDTALRAHHTLGGDANAGLWERLRVDTDELDRWREVSRRLYVPFLPSGLLAQFDDYEALTEFDFDRYRAQYGDIARLDLLLEAEDDTTNRYQVTKQADVLMLFYLFSAEELTAILTRLGYEFDPETIPATIEYYLARTTHGWDCCTSR</sequence>
<comment type="similarity">
    <text evidence="1">Belongs to the glycosyl hydrolase 65 family.</text>
</comment>
<dbReference type="EMBL" id="JBIQWL010000002">
    <property type="protein sequence ID" value="MFH8250219.1"/>
    <property type="molecule type" value="Genomic_DNA"/>
</dbReference>
<dbReference type="InterPro" id="IPR005195">
    <property type="entry name" value="Glyco_hydro_65_M"/>
</dbReference>
<evidence type="ECO:0000313" key="7">
    <source>
        <dbReference type="Proteomes" id="UP001610861"/>
    </source>
</evidence>
<dbReference type="InterPro" id="IPR037018">
    <property type="entry name" value="GH65_N"/>
</dbReference>
<dbReference type="RefSeq" id="WP_396640152.1">
    <property type="nucleotide sequence ID" value="NZ_JBIQWL010000002.1"/>
</dbReference>
<organism evidence="6 7">
    <name type="scientific">Microbacterium alkaliflavum</name>
    <dbReference type="NCBI Taxonomy" id="3248839"/>
    <lineage>
        <taxon>Bacteria</taxon>
        <taxon>Bacillati</taxon>
        <taxon>Actinomycetota</taxon>
        <taxon>Actinomycetes</taxon>
        <taxon>Micrococcales</taxon>
        <taxon>Microbacteriaceae</taxon>
        <taxon>Microbacterium</taxon>
    </lineage>
</organism>
<protein>
    <submittedName>
        <fullName evidence="6">Glycoside hydrolase family 65 protein</fullName>
    </submittedName>
</protein>
<evidence type="ECO:0000256" key="2">
    <source>
        <dbReference type="ARBA" id="ARBA00022676"/>
    </source>
</evidence>
<dbReference type="InterPro" id="IPR011013">
    <property type="entry name" value="Gal_mutarotase_sf_dom"/>
</dbReference>
<keyword evidence="2" id="KW-0328">Glycosyltransferase</keyword>
<proteinExistence type="inferred from homology"/>
<reference evidence="6 7" key="1">
    <citation type="submission" date="2024-09" db="EMBL/GenBank/DDBJ databases">
        <authorList>
            <person name="Pan X."/>
        </authorList>
    </citation>
    <scope>NUCLEOTIDE SEQUENCE [LARGE SCALE GENOMIC DNA]</scope>
    <source>
        <strain evidence="6 7">B2969</strain>
    </source>
</reference>
<dbReference type="Pfam" id="PF03636">
    <property type="entry name" value="Glyco_hydro_65N"/>
    <property type="match status" value="1"/>
</dbReference>
<dbReference type="InterPro" id="IPR005196">
    <property type="entry name" value="Glyco_hydro_65_N"/>
</dbReference>
<feature type="domain" description="Glycoside hydrolase family 65 central catalytic" evidence="4">
    <location>
        <begin position="374"/>
        <end position="716"/>
    </location>
</feature>
<dbReference type="SUPFAM" id="SSF48208">
    <property type="entry name" value="Six-hairpin glycosidases"/>
    <property type="match status" value="1"/>
</dbReference>
<evidence type="ECO:0000313" key="6">
    <source>
        <dbReference type="EMBL" id="MFH8250219.1"/>
    </source>
</evidence>
<name>A0ABW7Q5T1_9MICO</name>
<keyword evidence="7" id="KW-1185">Reference proteome</keyword>
<dbReference type="Proteomes" id="UP001610861">
    <property type="component" value="Unassembled WGS sequence"/>
</dbReference>
<comment type="caution">
    <text evidence="6">The sequence shown here is derived from an EMBL/GenBank/DDBJ whole genome shotgun (WGS) entry which is preliminary data.</text>
</comment>
<dbReference type="Pfam" id="PF03632">
    <property type="entry name" value="Glyco_hydro_65m"/>
    <property type="match status" value="1"/>
</dbReference>
<dbReference type="InterPro" id="IPR017045">
    <property type="entry name" value="Malt_Pase/Glycosyl_Hdrlase"/>
</dbReference>
<evidence type="ECO:0000259" key="4">
    <source>
        <dbReference type="Pfam" id="PF03632"/>
    </source>
</evidence>
<evidence type="ECO:0000256" key="1">
    <source>
        <dbReference type="ARBA" id="ARBA00006768"/>
    </source>
</evidence>
<gene>
    <name evidence="6" type="ORF">ACH3VR_07630</name>
</gene>